<reference evidence="8 9" key="1">
    <citation type="submission" date="2018-08" db="EMBL/GenBank/DDBJ databases">
        <title>Altererythrobacter sp.Ery1 and Ery12, the genome sequencing of novel strains in genus Alterythrobacter.</title>
        <authorList>
            <person name="Cheng H."/>
            <person name="Wu Y.-H."/>
            <person name="Fang C."/>
            <person name="Xu X.-W."/>
        </authorList>
    </citation>
    <scope>NUCLEOTIDE SEQUENCE [LARGE SCALE GENOMIC DNA]</scope>
    <source>
        <strain evidence="8 9">Ery1</strain>
    </source>
</reference>
<comment type="similarity">
    <text evidence="1 5">Belongs to the peptidase S8 family.</text>
</comment>
<dbReference type="PROSITE" id="PS00138">
    <property type="entry name" value="SUBTILASE_SER"/>
    <property type="match status" value="1"/>
</dbReference>
<dbReference type="OrthoDB" id="5405281at2"/>
<dbReference type="Proteomes" id="UP000285092">
    <property type="component" value="Unassembled WGS sequence"/>
</dbReference>
<protein>
    <submittedName>
        <fullName evidence="8">Peptidase S8</fullName>
    </submittedName>
</protein>
<evidence type="ECO:0000256" key="3">
    <source>
        <dbReference type="ARBA" id="ARBA00022801"/>
    </source>
</evidence>
<gene>
    <name evidence="8" type="ORF">D2V04_13695</name>
</gene>
<name>A0A418NGF3_9SPHN</name>
<comment type="caution">
    <text evidence="8">The sequence shown here is derived from an EMBL/GenBank/DDBJ whole genome shotgun (WGS) entry which is preliminary data.</text>
</comment>
<evidence type="ECO:0000259" key="7">
    <source>
        <dbReference type="Pfam" id="PF00082"/>
    </source>
</evidence>
<evidence type="ECO:0000256" key="2">
    <source>
        <dbReference type="ARBA" id="ARBA00022670"/>
    </source>
</evidence>
<keyword evidence="9" id="KW-1185">Reference proteome</keyword>
<dbReference type="PANTHER" id="PTHR43806">
    <property type="entry name" value="PEPTIDASE S8"/>
    <property type="match status" value="1"/>
</dbReference>
<dbReference type="AlphaFoldDB" id="A0A418NGF3"/>
<organism evidence="8 9">
    <name type="scientific">Pelagerythrobacter aerophilus</name>
    <dbReference type="NCBI Taxonomy" id="2306995"/>
    <lineage>
        <taxon>Bacteria</taxon>
        <taxon>Pseudomonadati</taxon>
        <taxon>Pseudomonadota</taxon>
        <taxon>Alphaproteobacteria</taxon>
        <taxon>Sphingomonadales</taxon>
        <taxon>Erythrobacteraceae</taxon>
        <taxon>Pelagerythrobacter</taxon>
    </lineage>
</organism>
<feature type="active site" description="Charge relay system" evidence="5">
    <location>
        <position position="214"/>
    </location>
</feature>
<evidence type="ECO:0000313" key="8">
    <source>
        <dbReference type="EMBL" id="RIV77145.1"/>
    </source>
</evidence>
<dbReference type="InterPro" id="IPR050131">
    <property type="entry name" value="Peptidase_S8_subtilisin-like"/>
</dbReference>
<sequence>MHRIFLISAACALIAAPLSAQIALPGVQVPDVGGVLGTTTDVLDRTTRDLRGTVEKLARDRLRTIDRLVRRHGDVIERDSRGAPARRGEILVMDASAEALAAGEAAGFTVLSREEIEGLGFTVVRLQVPDGVDLTEAEETLARLMPQASVAPDNLHFQSGAATPSVSAPPLPLAASAAARGGAPVGVIDGAPGKAARVAEIRGFAKGAPYPSNHGSAIASLLAHAGAGPIRVADVYGTDDAGGNALAMAKGLGWLVGTGSEVVTISLVGPRNPVLERAIGAAQRKGVVVVAAVGNGGPAAPPAYPASYDGVVAVTAVDGRRRALIEAGRALHLDYAAPGADIHGIDAEGDRVRLRGTSFATPLVAARAALAIGRGRAWRTALDAQAEDLGREGPDETYGRGLICGSCEGVPKKSRD</sequence>
<evidence type="ECO:0000313" key="9">
    <source>
        <dbReference type="Proteomes" id="UP000285092"/>
    </source>
</evidence>
<proteinExistence type="inferred from homology"/>
<dbReference type="EMBL" id="QXFK01000018">
    <property type="protein sequence ID" value="RIV77145.1"/>
    <property type="molecule type" value="Genomic_DNA"/>
</dbReference>
<dbReference type="InterPro" id="IPR000209">
    <property type="entry name" value="Peptidase_S8/S53_dom"/>
</dbReference>
<dbReference type="Pfam" id="PF00082">
    <property type="entry name" value="Peptidase_S8"/>
    <property type="match status" value="1"/>
</dbReference>
<dbReference type="InterPro" id="IPR036852">
    <property type="entry name" value="Peptidase_S8/S53_dom_sf"/>
</dbReference>
<dbReference type="InterPro" id="IPR023828">
    <property type="entry name" value="Peptidase_S8_Ser-AS"/>
</dbReference>
<feature type="signal peptide" evidence="6">
    <location>
        <begin position="1"/>
        <end position="20"/>
    </location>
</feature>
<keyword evidence="6" id="KW-0732">Signal</keyword>
<dbReference type="PANTHER" id="PTHR43806:SF11">
    <property type="entry name" value="CEREVISIN-RELATED"/>
    <property type="match status" value="1"/>
</dbReference>
<evidence type="ECO:0000256" key="5">
    <source>
        <dbReference type="PROSITE-ProRule" id="PRU01240"/>
    </source>
</evidence>
<feature type="active site" description="Charge relay system" evidence="5">
    <location>
        <position position="358"/>
    </location>
</feature>
<feature type="active site" description="Charge relay system" evidence="5">
    <location>
        <position position="189"/>
    </location>
</feature>
<feature type="chain" id="PRO_5019524993" evidence="6">
    <location>
        <begin position="21"/>
        <end position="416"/>
    </location>
</feature>
<dbReference type="PROSITE" id="PS51892">
    <property type="entry name" value="SUBTILASE"/>
    <property type="match status" value="1"/>
</dbReference>
<evidence type="ECO:0000256" key="1">
    <source>
        <dbReference type="ARBA" id="ARBA00011073"/>
    </source>
</evidence>
<keyword evidence="4 5" id="KW-0720">Serine protease</keyword>
<evidence type="ECO:0000256" key="6">
    <source>
        <dbReference type="SAM" id="SignalP"/>
    </source>
</evidence>
<evidence type="ECO:0000256" key="4">
    <source>
        <dbReference type="ARBA" id="ARBA00022825"/>
    </source>
</evidence>
<dbReference type="GO" id="GO:0006508">
    <property type="term" value="P:proteolysis"/>
    <property type="evidence" value="ECO:0007669"/>
    <property type="project" value="UniProtKB-KW"/>
</dbReference>
<keyword evidence="3 5" id="KW-0378">Hydrolase</keyword>
<dbReference type="GO" id="GO:0004252">
    <property type="term" value="F:serine-type endopeptidase activity"/>
    <property type="evidence" value="ECO:0007669"/>
    <property type="project" value="UniProtKB-UniRule"/>
</dbReference>
<keyword evidence="2 5" id="KW-0645">Protease</keyword>
<feature type="domain" description="Peptidase S8/S53" evidence="7">
    <location>
        <begin position="212"/>
        <end position="401"/>
    </location>
</feature>
<dbReference type="CDD" id="cd05561">
    <property type="entry name" value="Peptidases_S8_4"/>
    <property type="match status" value="1"/>
</dbReference>
<dbReference type="SUPFAM" id="SSF52743">
    <property type="entry name" value="Subtilisin-like"/>
    <property type="match status" value="1"/>
</dbReference>
<accession>A0A418NGF3</accession>
<dbReference type="Gene3D" id="3.40.50.200">
    <property type="entry name" value="Peptidase S8/S53 domain"/>
    <property type="match status" value="1"/>
</dbReference>